<dbReference type="InterPro" id="IPR029045">
    <property type="entry name" value="ClpP/crotonase-like_dom_sf"/>
</dbReference>
<dbReference type="Proteomes" id="UP000052232">
    <property type="component" value="Unassembled WGS sequence"/>
</dbReference>
<protein>
    <submittedName>
        <fullName evidence="3">Enoyl-CoA hydratase</fullName>
    </submittedName>
</protein>
<dbReference type="SUPFAM" id="SSF52096">
    <property type="entry name" value="ClpP/crotonase"/>
    <property type="match status" value="1"/>
</dbReference>
<dbReference type="InterPro" id="IPR018376">
    <property type="entry name" value="Enoyl-CoA_hyd/isom_CS"/>
</dbReference>
<evidence type="ECO:0000256" key="2">
    <source>
        <dbReference type="RuleBase" id="RU003707"/>
    </source>
</evidence>
<evidence type="ECO:0000313" key="3">
    <source>
        <dbReference type="EMBL" id="KMS53234.1"/>
    </source>
</evidence>
<dbReference type="PANTHER" id="PTHR11941">
    <property type="entry name" value="ENOYL-COA HYDRATASE-RELATED"/>
    <property type="match status" value="1"/>
</dbReference>
<dbReference type="Gene3D" id="3.90.226.10">
    <property type="entry name" value="2-enoyl-CoA Hydratase, Chain A, domain 1"/>
    <property type="match status" value="1"/>
</dbReference>
<name>A0A0J7XNM3_9SPHN</name>
<comment type="similarity">
    <text evidence="1 2">Belongs to the enoyl-CoA hydratase/isomerase family.</text>
</comment>
<evidence type="ECO:0000256" key="1">
    <source>
        <dbReference type="ARBA" id="ARBA00005254"/>
    </source>
</evidence>
<evidence type="ECO:0000313" key="4">
    <source>
        <dbReference type="Proteomes" id="UP000052232"/>
    </source>
</evidence>
<sequence length="210" mass="21584">MRALILTGAGSMFSAGGNLQALVDSLSSRDVAVERASLEAAVATVDLLRTMPIPTLAAVNGPAAGGGFALALACDLRIASPCAKFAYAYGAIGLAGDLGINWLLVRTLGQARARTVAFGGTLDAQAACAIGLVDSVVADVDLAAEAARRARMLASIPPFAAAGIKDNLDFAADHDFASSATRERESFQMLRSSPAHRAAVEAIVKRTMRP</sequence>
<dbReference type="GO" id="GO:0003824">
    <property type="term" value="F:catalytic activity"/>
    <property type="evidence" value="ECO:0007669"/>
    <property type="project" value="InterPro"/>
</dbReference>
<dbReference type="GO" id="GO:0006635">
    <property type="term" value="P:fatty acid beta-oxidation"/>
    <property type="evidence" value="ECO:0007669"/>
    <property type="project" value="TreeGrafter"/>
</dbReference>
<dbReference type="AlphaFoldDB" id="A0A0J7XNM3"/>
<dbReference type="PATRIC" id="fig|1420583.3.peg.3781"/>
<keyword evidence="4" id="KW-1185">Reference proteome</keyword>
<dbReference type="EMBL" id="JACT01000005">
    <property type="protein sequence ID" value="KMS53234.1"/>
    <property type="molecule type" value="Genomic_DNA"/>
</dbReference>
<comment type="caution">
    <text evidence="3">The sequence shown here is derived from an EMBL/GenBank/DDBJ whole genome shotgun (WGS) entry which is preliminary data.</text>
</comment>
<organism evidence="3 4">
    <name type="scientific">Sphingobium cupriresistens LL01</name>
    <dbReference type="NCBI Taxonomy" id="1420583"/>
    <lineage>
        <taxon>Bacteria</taxon>
        <taxon>Pseudomonadati</taxon>
        <taxon>Pseudomonadota</taxon>
        <taxon>Alphaproteobacteria</taxon>
        <taxon>Sphingomonadales</taxon>
        <taxon>Sphingomonadaceae</taxon>
        <taxon>Sphingobium</taxon>
    </lineage>
</organism>
<dbReference type="STRING" id="1420583.V473_19875"/>
<gene>
    <name evidence="3" type="ORF">V473_19875</name>
</gene>
<proteinExistence type="inferred from homology"/>
<dbReference type="InterPro" id="IPR001753">
    <property type="entry name" value="Enoyl-CoA_hydra/iso"/>
</dbReference>
<dbReference type="PANTHER" id="PTHR11941:SF133">
    <property type="entry name" value="1,2-EPOXYPHENYLACETYL-COA ISOMERASE"/>
    <property type="match status" value="1"/>
</dbReference>
<accession>A0A0J7XNM3</accession>
<dbReference type="PROSITE" id="PS00166">
    <property type="entry name" value="ENOYL_COA_HYDRATASE"/>
    <property type="match status" value="1"/>
</dbReference>
<dbReference type="Pfam" id="PF00378">
    <property type="entry name" value="ECH_1"/>
    <property type="match status" value="1"/>
</dbReference>
<reference evidence="3 4" key="1">
    <citation type="journal article" date="2015" name="G3 (Bethesda)">
        <title>Insights into Ongoing Evolution of the Hexachlorocyclohexane Catabolic Pathway from Comparative Genomics of Ten Sphingomonadaceae Strains.</title>
        <authorList>
            <person name="Pearce S.L."/>
            <person name="Oakeshott J.G."/>
            <person name="Pandey G."/>
        </authorList>
    </citation>
    <scope>NUCLEOTIDE SEQUENCE [LARGE SCALE GENOMIC DNA]</scope>
    <source>
        <strain evidence="3 4">LL01</strain>
    </source>
</reference>
<dbReference type="CDD" id="cd06558">
    <property type="entry name" value="crotonase-like"/>
    <property type="match status" value="1"/>
</dbReference>